<evidence type="ECO:0000313" key="10">
    <source>
        <dbReference type="EMBL" id="KAK4450582.1"/>
    </source>
</evidence>
<accession>A0AAV9GRL4</accession>
<evidence type="ECO:0000256" key="6">
    <source>
        <dbReference type="PROSITE-ProRule" id="PRU00169"/>
    </source>
</evidence>
<dbReference type="InterPro" id="IPR003661">
    <property type="entry name" value="HisK_dim/P_dom"/>
</dbReference>
<keyword evidence="11" id="KW-1185">Reference proteome</keyword>
<dbReference type="FunFam" id="1.10.287.130:FF:000023">
    <property type="entry name" value="Sensor histidine kinase/response regulator, putative"/>
    <property type="match status" value="1"/>
</dbReference>
<dbReference type="PANTHER" id="PTHR43047">
    <property type="entry name" value="TWO-COMPONENT HISTIDINE PROTEIN KINASE"/>
    <property type="match status" value="1"/>
</dbReference>
<dbReference type="SMART" id="SM00448">
    <property type="entry name" value="REC"/>
    <property type="match status" value="1"/>
</dbReference>
<dbReference type="GO" id="GO:0005886">
    <property type="term" value="C:plasma membrane"/>
    <property type="evidence" value="ECO:0007669"/>
    <property type="project" value="TreeGrafter"/>
</dbReference>
<dbReference type="InterPro" id="IPR004358">
    <property type="entry name" value="Sig_transdc_His_kin-like_C"/>
</dbReference>
<evidence type="ECO:0000256" key="4">
    <source>
        <dbReference type="ARBA" id="ARBA00022679"/>
    </source>
</evidence>
<evidence type="ECO:0000256" key="3">
    <source>
        <dbReference type="ARBA" id="ARBA00022553"/>
    </source>
</evidence>
<feature type="compositionally biased region" description="Basic and acidic residues" evidence="7">
    <location>
        <begin position="695"/>
        <end position="713"/>
    </location>
</feature>
<dbReference type="SUPFAM" id="SSF55781">
    <property type="entry name" value="GAF domain-like"/>
    <property type="match status" value="1"/>
</dbReference>
<dbReference type="SMART" id="SM00388">
    <property type="entry name" value="HisKA"/>
    <property type="match status" value="1"/>
</dbReference>
<dbReference type="AlphaFoldDB" id="A0AAV9GRL4"/>
<evidence type="ECO:0000256" key="1">
    <source>
        <dbReference type="ARBA" id="ARBA00000085"/>
    </source>
</evidence>
<reference evidence="10" key="1">
    <citation type="journal article" date="2023" name="Mol. Phylogenet. Evol.">
        <title>Genome-scale phylogeny and comparative genomics of the fungal order Sordariales.</title>
        <authorList>
            <person name="Hensen N."/>
            <person name="Bonometti L."/>
            <person name="Westerberg I."/>
            <person name="Brannstrom I.O."/>
            <person name="Guillou S."/>
            <person name="Cros-Aarteil S."/>
            <person name="Calhoun S."/>
            <person name="Haridas S."/>
            <person name="Kuo A."/>
            <person name="Mondo S."/>
            <person name="Pangilinan J."/>
            <person name="Riley R."/>
            <person name="LaButti K."/>
            <person name="Andreopoulos B."/>
            <person name="Lipzen A."/>
            <person name="Chen C."/>
            <person name="Yan M."/>
            <person name="Daum C."/>
            <person name="Ng V."/>
            <person name="Clum A."/>
            <person name="Steindorff A."/>
            <person name="Ohm R.A."/>
            <person name="Martin F."/>
            <person name="Silar P."/>
            <person name="Natvig D.O."/>
            <person name="Lalanne C."/>
            <person name="Gautier V."/>
            <person name="Ament-Velasquez S.L."/>
            <person name="Kruys A."/>
            <person name="Hutchinson M.I."/>
            <person name="Powell A.J."/>
            <person name="Barry K."/>
            <person name="Miller A.N."/>
            <person name="Grigoriev I.V."/>
            <person name="Debuchy R."/>
            <person name="Gladieux P."/>
            <person name="Hiltunen Thoren M."/>
            <person name="Johannesson H."/>
        </authorList>
    </citation>
    <scope>NUCLEOTIDE SEQUENCE</scope>
    <source>
        <strain evidence="10">PSN243</strain>
    </source>
</reference>
<dbReference type="Gene3D" id="3.30.450.40">
    <property type="match status" value="1"/>
</dbReference>
<gene>
    <name evidence="10" type="ORF">QBC34DRAFT_402902</name>
</gene>
<dbReference type="CDD" id="cd00082">
    <property type="entry name" value="HisKA"/>
    <property type="match status" value="1"/>
</dbReference>
<dbReference type="PRINTS" id="PR00344">
    <property type="entry name" value="BCTRLSENSOR"/>
</dbReference>
<feature type="compositionally biased region" description="Low complexity" evidence="7">
    <location>
        <begin position="347"/>
        <end position="357"/>
    </location>
</feature>
<dbReference type="GO" id="GO:0009927">
    <property type="term" value="F:histidine phosphotransfer kinase activity"/>
    <property type="evidence" value="ECO:0007669"/>
    <property type="project" value="TreeGrafter"/>
</dbReference>
<dbReference type="InterPro" id="IPR036890">
    <property type="entry name" value="HATPase_C_sf"/>
</dbReference>
<keyword evidence="3 6" id="KW-0597">Phosphoprotein</keyword>
<reference evidence="10" key="2">
    <citation type="submission" date="2023-05" db="EMBL/GenBank/DDBJ databases">
        <authorList>
            <consortium name="Lawrence Berkeley National Laboratory"/>
            <person name="Steindorff A."/>
            <person name="Hensen N."/>
            <person name="Bonometti L."/>
            <person name="Westerberg I."/>
            <person name="Brannstrom I.O."/>
            <person name="Guillou S."/>
            <person name="Cros-Aarteil S."/>
            <person name="Calhoun S."/>
            <person name="Haridas S."/>
            <person name="Kuo A."/>
            <person name="Mondo S."/>
            <person name="Pangilinan J."/>
            <person name="Riley R."/>
            <person name="Labutti K."/>
            <person name="Andreopoulos B."/>
            <person name="Lipzen A."/>
            <person name="Chen C."/>
            <person name="Yanf M."/>
            <person name="Daum C."/>
            <person name="Ng V."/>
            <person name="Clum A."/>
            <person name="Ohm R."/>
            <person name="Martin F."/>
            <person name="Silar P."/>
            <person name="Natvig D."/>
            <person name="Lalanne C."/>
            <person name="Gautier V."/>
            <person name="Ament-Velasquez S.L."/>
            <person name="Kruys A."/>
            <person name="Hutchinson M.I."/>
            <person name="Powell A.J."/>
            <person name="Barry K."/>
            <person name="Miller A.N."/>
            <person name="Grigoriev I.V."/>
            <person name="Debuchy R."/>
            <person name="Gladieux P."/>
            <person name="Thoren M.H."/>
            <person name="Johannesson H."/>
        </authorList>
    </citation>
    <scope>NUCLEOTIDE SEQUENCE</scope>
    <source>
        <strain evidence="10">PSN243</strain>
    </source>
</reference>
<protein>
    <recommendedName>
        <fullName evidence="2">histidine kinase</fullName>
        <ecNumber evidence="2">2.7.13.3</ecNumber>
    </recommendedName>
</protein>
<dbReference type="GO" id="GO:0000155">
    <property type="term" value="F:phosphorelay sensor kinase activity"/>
    <property type="evidence" value="ECO:0007669"/>
    <property type="project" value="InterPro"/>
</dbReference>
<evidence type="ECO:0000256" key="7">
    <source>
        <dbReference type="SAM" id="MobiDB-lite"/>
    </source>
</evidence>
<feature type="modified residue" description="4-aspartylphosphate" evidence="6">
    <location>
        <position position="1146"/>
    </location>
</feature>
<keyword evidence="5" id="KW-0418">Kinase</keyword>
<evidence type="ECO:0000259" key="8">
    <source>
        <dbReference type="PROSITE" id="PS50109"/>
    </source>
</evidence>
<proteinExistence type="predicted"/>
<evidence type="ECO:0000259" key="9">
    <source>
        <dbReference type="PROSITE" id="PS50110"/>
    </source>
</evidence>
<sequence length="1222" mass="133836">MEKNPEIQTWAERAEQEQMEIFQYFVPDGTLRSESDTTLSAFAQLAALRLNATRALISILDSANQYVLVEATRDSRLRRDRPATDEDDDLLLGRTTLTRSLGLCGHVLDNVDQHESELAGEKLWRPPYLPFMVDDVAVDEKLRDHPFVTSHPSVRFYAAMPICTTSGLRVGTISVIDERPRRELLGADEIEFLGDIGHAIMAHLETTRISDGHRRGEKMIRGLGVFMEGRTDLRDWWYQLGDSRHASGQQPAVRVHEDDGSTMKVEAAPANSEFADSLAVADRLLVTTPLEYTTAQEPLPSFPETTASRQPTPLAIPPRPSARAGSGPEHGQASLSEGHAQSPPPSRGQSSRSFGPGPMDGPRPISKKLNEMFSRAGHIIQEAIDIDGALFLDARINTPSERSESVTSTERGGSSRSSTNTSESSPGQAQEHVQVPCQVLSLWASERSSLHGDGASKLMPLAESFLLGLLNKYPQGHVFSPGEPPGPGHHKKEKGEAAALEIMLPGARSVVVVPLWDANAGRWFAAGCMWTVNPTSRVLTRSGDLNYLTAFGNSIMAEVARLDVVRTDRAKLDFISCISHELRSPLHGILASAELLHDTTVDLFQRGMIDTIERCGRTLLDTIQHVLDFAKINSFTKRGSLCGMSNLSVDVDLNLLTEEVVDSVFAGHQFQSESKDPSSPFAAADETGGGFPAESLRDNSAIDDKGRRSSNEPKKEPIDVILDITWRPNWFFRTESGAVRRVLMNLFGNALKYTDRGWVKVSLQAKDIDATKSTITITVTDSGRGIDPEYLDGALFAPFTQENSLNPGTGLGLSIVLQIVRSLRGRISITSEPGVGTQVVVTLVMKQVPPPHGGGEPRHFLAKNLEAIRSAREKTEGLRIGLLGFGSPDVNMRRPENTDRHAEWNSRIGKEPSLPLLRQSIESAATQWFGMKITPPSTWTFSPPDIHIVNGRAGIRDAFPGCPIIALCSHEELYREYSRRATRGARRAARELAHFVSKPCGPHKLAEAFDFCLQNISRSSAVTSPSMGAPSGAFSSPQNSLFAQTPDNYATDHSRAREDYFSGPEAKAETLTQQAAAAATAESSSSVPGERKPRLLLVEDNKINLYLLSTFIGRCSFDYSTAENGLEAVQAFDAATEHPYDIILMDISMPIMDGTEATRKIRKLEQAYPTKRPAMVIALTGLGSANSQKDAFDSGVNMFLTKPVRLKDLKKILEDWDPDGMV</sequence>
<dbReference type="InterPro" id="IPR005467">
    <property type="entry name" value="His_kinase_dom"/>
</dbReference>
<dbReference type="Gene3D" id="1.10.287.130">
    <property type="match status" value="1"/>
</dbReference>
<dbReference type="PROSITE" id="PS50109">
    <property type="entry name" value="HIS_KIN"/>
    <property type="match status" value="1"/>
</dbReference>
<dbReference type="InterPro" id="IPR029016">
    <property type="entry name" value="GAF-like_dom_sf"/>
</dbReference>
<dbReference type="PROSITE" id="PS50110">
    <property type="entry name" value="RESPONSE_REGULATORY"/>
    <property type="match status" value="1"/>
</dbReference>
<comment type="catalytic activity">
    <reaction evidence="1">
        <text>ATP + protein L-histidine = ADP + protein N-phospho-L-histidine.</text>
        <dbReference type="EC" id="2.7.13.3"/>
    </reaction>
</comment>
<dbReference type="InterPro" id="IPR003594">
    <property type="entry name" value="HATPase_dom"/>
</dbReference>
<dbReference type="EC" id="2.7.13.3" evidence="2"/>
<dbReference type="SUPFAM" id="SSF47384">
    <property type="entry name" value="Homodimeric domain of signal transducing histidine kinase"/>
    <property type="match status" value="1"/>
</dbReference>
<organism evidence="10 11">
    <name type="scientific">Podospora aff. communis PSN243</name>
    <dbReference type="NCBI Taxonomy" id="3040156"/>
    <lineage>
        <taxon>Eukaryota</taxon>
        <taxon>Fungi</taxon>
        <taxon>Dikarya</taxon>
        <taxon>Ascomycota</taxon>
        <taxon>Pezizomycotina</taxon>
        <taxon>Sordariomycetes</taxon>
        <taxon>Sordariomycetidae</taxon>
        <taxon>Sordariales</taxon>
        <taxon>Podosporaceae</taxon>
        <taxon>Podospora</taxon>
    </lineage>
</organism>
<dbReference type="InterPro" id="IPR036097">
    <property type="entry name" value="HisK_dim/P_sf"/>
</dbReference>
<dbReference type="SUPFAM" id="SSF55874">
    <property type="entry name" value="ATPase domain of HSP90 chaperone/DNA topoisomerase II/histidine kinase"/>
    <property type="match status" value="1"/>
</dbReference>
<evidence type="ECO:0000313" key="11">
    <source>
        <dbReference type="Proteomes" id="UP001321760"/>
    </source>
</evidence>
<comment type="caution">
    <text evidence="10">The sequence shown here is derived from an EMBL/GenBank/DDBJ whole genome shotgun (WGS) entry which is preliminary data.</text>
</comment>
<dbReference type="Pfam" id="PF00072">
    <property type="entry name" value="Response_reg"/>
    <property type="match status" value="1"/>
</dbReference>
<name>A0AAV9GRL4_9PEZI</name>
<dbReference type="Pfam" id="PF00512">
    <property type="entry name" value="HisKA"/>
    <property type="match status" value="1"/>
</dbReference>
<dbReference type="CDD" id="cd17546">
    <property type="entry name" value="REC_hyHK_CKI1_RcsC-like"/>
    <property type="match status" value="1"/>
</dbReference>
<dbReference type="InterPro" id="IPR011006">
    <property type="entry name" value="CheY-like_superfamily"/>
</dbReference>
<dbReference type="EMBL" id="MU865932">
    <property type="protein sequence ID" value="KAK4450582.1"/>
    <property type="molecule type" value="Genomic_DNA"/>
</dbReference>
<evidence type="ECO:0000256" key="2">
    <source>
        <dbReference type="ARBA" id="ARBA00012438"/>
    </source>
</evidence>
<dbReference type="SUPFAM" id="SSF52172">
    <property type="entry name" value="CheY-like"/>
    <property type="match status" value="1"/>
</dbReference>
<feature type="domain" description="Response regulatory" evidence="9">
    <location>
        <begin position="1094"/>
        <end position="1217"/>
    </location>
</feature>
<feature type="compositionally biased region" description="Low complexity" evidence="7">
    <location>
        <begin position="405"/>
        <end position="425"/>
    </location>
</feature>
<keyword evidence="4" id="KW-0808">Transferase</keyword>
<dbReference type="Gene3D" id="3.40.50.2300">
    <property type="match status" value="1"/>
</dbReference>
<dbReference type="SMART" id="SM00387">
    <property type="entry name" value="HATPase_c"/>
    <property type="match status" value="1"/>
</dbReference>
<feature type="region of interest" description="Disordered" evidence="7">
    <location>
        <begin position="671"/>
        <end position="713"/>
    </location>
</feature>
<dbReference type="Gene3D" id="3.30.565.10">
    <property type="entry name" value="Histidine kinase-like ATPase, C-terminal domain"/>
    <property type="match status" value="1"/>
</dbReference>
<feature type="region of interest" description="Disordered" evidence="7">
    <location>
        <begin position="400"/>
        <end position="433"/>
    </location>
</feature>
<feature type="domain" description="Histidine kinase" evidence="8">
    <location>
        <begin position="577"/>
        <end position="847"/>
    </location>
</feature>
<dbReference type="InterPro" id="IPR001789">
    <property type="entry name" value="Sig_transdc_resp-reg_receiver"/>
</dbReference>
<dbReference type="Proteomes" id="UP001321760">
    <property type="component" value="Unassembled WGS sequence"/>
</dbReference>
<dbReference type="PANTHER" id="PTHR43047:SF72">
    <property type="entry name" value="OSMOSENSING HISTIDINE PROTEIN KINASE SLN1"/>
    <property type="match status" value="1"/>
</dbReference>
<feature type="region of interest" description="Disordered" evidence="7">
    <location>
        <begin position="295"/>
        <end position="367"/>
    </location>
</feature>
<evidence type="ECO:0000256" key="5">
    <source>
        <dbReference type="ARBA" id="ARBA00022777"/>
    </source>
</evidence>
<dbReference type="Pfam" id="PF02518">
    <property type="entry name" value="HATPase_c"/>
    <property type="match status" value="1"/>
</dbReference>